<keyword evidence="6 8" id="KW-1133">Transmembrane helix</keyword>
<feature type="transmembrane region" description="Helical" evidence="8">
    <location>
        <begin position="161"/>
        <end position="179"/>
    </location>
</feature>
<keyword evidence="4" id="KW-1003">Cell membrane</keyword>
<dbReference type="InterPro" id="IPR011606">
    <property type="entry name" value="Brnchd-chn_aa_trnsp_permease"/>
</dbReference>
<dbReference type="EMBL" id="AZXY01000007">
    <property type="protein sequence ID" value="KSZ57933.1"/>
    <property type="molecule type" value="Genomic_DNA"/>
</dbReference>
<comment type="subcellular location">
    <subcellularLocation>
        <location evidence="1">Cell membrane</location>
        <topology evidence="1">Multi-pass membrane protein</topology>
    </subcellularLocation>
</comment>
<proteinExistence type="inferred from homology"/>
<feature type="transmembrane region" description="Helical" evidence="8">
    <location>
        <begin position="20"/>
        <end position="41"/>
    </location>
</feature>
<evidence type="ECO:0000256" key="6">
    <source>
        <dbReference type="ARBA" id="ARBA00022989"/>
    </source>
</evidence>
<evidence type="ECO:0000256" key="1">
    <source>
        <dbReference type="ARBA" id="ARBA00004651"/>
    </source>
</evidence>
<feature type="transmembrane region" description="Helical" evidence="8">
    <location>
        <begin position="208"/>
        <end position="225"/>
    </location>
</feature>
<dbReference type="AlphaFoldDB" id="A0A0V9UIW4"/>
<dbReference type="PANTHER" id="PTHR34979:SF1">
    <property type="entry name" value="INNER MEMBRANE PROTEIN YGAZ"/>
    <property type="match status" value="1"/>
</dbReference>
<keyword evidence="7 8" id="KW-0472">Membrane</keyword>
<comment type="similarity">
    <text evidence="2">Belongs to the AzlC family.</text>
</comment>
<organism evidence="9 10">
    <name type="scientific">Rhodococcus pyridinivorans KG-16</name>
    <dbReference type="NCBI Taxonomy" id="1441730"/>
    <lineage>
        <taxon>Bacteria</taxon>
        <taxon>Bacillati</taxon>
        <taxon>Actinomycetota</taxon>
        <taxon>Actinomycetes</taxon>
        <taxon>Mycobacteriales</taxon>
        <taxon>Nocardiaceae</taxon>
        <taxon>Rhodococcus</taxon>
    </lineage>
</organism>
<dbReference type="GO" id="GO:1903785">
    <property type="term" value="P:L-valine transmembrane transport"/>
    <property type="evidence" value="ECO:0007669"/>
    <property type="project" value="TreeGrafter"/>
</dbReference>
<dbReference type="Proteomes" id="UP000053060">
    <property type="component" value="Unassembled WGS sequence"/>
</dbReference>
<evidence type="ECO:0000256" key="8">
    <source>
        <dbReference type="SAM" id="Phobius"/>
    </source>
</evidence>
<feature type="transmembrane region" description="Helical" evidence="8">
    <location>
        <begin position="61"/>
        <end position="82"/>
    </location>
</feature>
<keyword evidence="3" id="KW-0813">Transport</keyword>
<dbReference type="PANTHER" id="PTHR34979">
    <property type="entry name" value="INNER MEMBRANE PROTEIN YGAZ"/>
    <property type="match status" value="1"/>
</dbReference>
<evidence type="ECO:0000256" key="5">
    <source>
        <dbReference type="ARBA" id="ARBA00022692"/>
    </source>
</evidence>
<evidence type="ECO:0000256" key="2">
    <source>
        <dbReference type="ARBA" id="ARBA00010735"/>
    </source>
</evidence>
<reference evidence="10" key="1">
    <citation type="submission" date="2015-01" db="EMBL/GenBank/DDBJ databases">
        <title>Draft genome sequence of Rhodococcus pyridinivorans strain KG-16, a hydrocarbon-degrading bacterium.</title>
        <authorList>
            <person name="Aggarwal R.K."/>
            <person name="Dawar C."/>
        </authorList>
    </citation>
    <scope>NUCLEOTIDE SEQUENCE [LARGE SCALE GENOMIC DNA]</scope>
    <source>
        <strain evidence="10">KG-16</strain>
    </source>
</reference>
<reference evidence="9 10" key="2">
    <citation type="journal article" date="2016" name="Genome Announc.">
        <title>Draft Genome Sequence of a Versatile Hydrocarbon-Degrading Bacterium, Rhodococcus pyridinivorans Strain KG-16, Collected from Oil Fields in India.</title>
        <authorList>
            <person name="Aggarwal R.K."/>
            <person name="Dawar C."/>
            <person name="Phanindranath R."/>
            <person name="Mutnuri L."/>
            <person name="Dayal A.M."/>
        </authorList>
    </citation>
    <scope>NUCLEOTIDE SEQUENCE [LARGE SCALE GENOMIC DNA]</scope>
    <source>
        <strain evidence="9 10">KG-16</strain>
    </source>
</reference>
<dbReference type="Pfam" id="PF03591">
    <property type="entry name" value="AzlC"/>
    <property type="match status" value="1"/>
</dbReference>
<evidence type="ECO:0000256" key="3">
    <source>
        <dbReference type="ARBA" id="ARBA00022448"/>
    </source>
</evidence>
<gene>
    <name evidence="9" type="ORF">Z045_15330</name>
</gene>
<name>A0A0V9UIW4_9NOCA</name>
<feature type="transmembrane region" description="Helical" evidence="8">
    <location>
        <begin position="186"/>
        <end position="202"/>
    </location>
</feature>
<feature type="transmembrane region" description="Helical" evidence="8">
    <location>
        <begin position="132"/>
        <end position="155"/>
    </location>
</feature>
<dbReference type="GO" id="GO:0005886">
    <property type="term" value="C:plasma membrane"/>
    <property type="evidence" value="ECO:0007669"/>
    <property type="project" value="UniProtKB-SubCell"/>
</dbReference>
<protein>
    <submittedName>
        <fullName evidence="9">Branched-chain amino acid ABC transporter permease</fullName>
    </submittedName>
</protein>
<evidence type="ECO:0000256" key="4">
    <source>
        <dbReference type="ARBA" id="ARBA00022475"/>
    </source>
</evidence>
<keyword evidence="5 8" id="KW-0812">Transmembrane</keyword>
<sequence>MSMPDRRSLEIRAGVADSWAVGLGLIPLGLAFGVVLTQGGFDWWWAPIFSTVIYAGSMEFLAIGLIATVTPLASVAAATLLVNFRHVFYGLSFPLHRIRSRLGRLYGVYALTDESYAIVAPKAREQLTGTRILTVQVLCQLMWVVSGTVGALIGAVLPEGLAGLEFALTALFAVLAIDAFRANRDVPAPVIALVCGLVALLVAKEQMLVVGLGLFVVCLFARFVYRNKVARA</sequence>
<evidence type="ECO:0000313" key="9">
    <source>
        <dbReference type="EMBL" id="KSZ57933.1"/>
    </source>
</evidence>
<evidence type="ECO:0000313" key="10">
    <source>
        <dbReference type="Proteomes" id="UP000053060"/>
    </source>
</evidence>
<dbReference type="PATRIC" id="fig|1441730.3.peg.3188"/>
<evidence type="ECO:0000256" key="7">
    <source>
        <dbReference type="ARBA" id="ARBA00023136"/>
    </source>
</evidence>
<accession>A0A0V9UIW4</accession>
<comment type="caution">
    <text evidence="9">The sequence shown here is derived from an EMBL/GenBank/DDBJ whole genome shotgun (WGS) entry which is preliminary data.</text>
</comment>
<dbReference type="RefSeq" id="WP_060652616.1">
    <property type="nucleotide sequence ID" value="NZ_AZXY01000007.1"/>
</dbReference>